<dbReference type="AlphaFoldDB" id="A0A432YXG1"/>
<accession>A0A432YXG1</accession>
<dbReference type="Proteomes" id="UP000288361">
    <property type="component" value="Unassembled WGS sequence"/>
</dbReference>
<feature type="transmembrane region" description="Helical" evidence="1">
    <location>
        <begin position="98"/>
        <end position="120"/>
    </location>
</feature>
<evidence type="ECO:0000313" key="3">
    <source>
        <dbReference type="Proteomes" id="UP000288361"/>
    </source>
</evidence>
<gene>
    <name evidence="2" type="ORF">CWI73_03945</name>
</gene>
<comment type="caution">
    <text evidence="2">The sequence shown here is derived from an EMBL/GenBank/DDBJ whole genome shotgun (WGS) entry which is preliminary data.</text>
</comment>
<dbReference type="RefSeq" id="WP_126751644.1">
    <property type="nucleotide sequence ID" value="NZ_JBHUMT010000016.1"/>
</dbReference>
<proteinExistence type="predicted"/>
<keyword evidence="1" id="KW-1133">Transmembrane helix</keyword>
<protein>
    <submittedName>
        <fullName evidence="2">Uncharacterized protein</fullName>
    </submittedName>
</protein>
<evidence type="ECO:0000256" key="1">
    <source>
        <dbReference type="SAM" id="Phobius"/>
    </source>
</evidence>
<name>A0A432YXG1_9GAMM</name>
<keyword evidence="1" id="KW-0472">Membrane</keyword>
<reference evidence="2 3" key="1">
    <citation type="journal article" date="2011" name="Front. Microbiol.">
        <title>Genomic signatures of strain selection and enhancement in Bacillus atrophaeus var. globigii, a historical biowarfare simulant.</title>
        <authorList>
            <person name="Gibbons H.S."/>
            <person name="Broomall S.M."/>
            <person name="McNew L.A."/>
            <person name="Daligault H."/>
            <person name="Chapman C."/>
            <person name="Bruce D."/>
            <person name="Karavis M."/>
            <person name="Krepps M."/>
            <person name="McGregor P.A."/>
            <person name="Hong C."/>
            <person name="Park K.H."/>
            <person name="Akmal A."/>
            <person name="Feldman A."/>
            <person name="Lin J.S."/>
            <person name="Chang W.E."/>
            <person name="Higgs B.W."/>
            <person name="Demirev P."/>
            <person name="Lindquist J."/>
            <person name="Liem A."/>
            <person name="Fochler E."/>
            <person name="Read T.D."/>
            <person name="Tapia R."/>
            <person name="Johnson S."/>
            <person name="Bishop-Lilly K.A."/>
            <person name="Detter C."/>
            <person name="Han C."/>
            <person name="Sozhamannan S."/>
            <person name="Rosenzweig C.N."/>
            <person name="Skowronski E.W."/>
        </authorList>
    </citation>
    <scope>NUCLEOTIDE SEQUENCE [LARGE SCALE GENOMIC DNA]</scope>
    <source>
        <strain evidence="2 3">TPS4-2</strain>
    </source>
</reference>
<organism evidence="2 3">
    <name type="scientific">Idiomarina piscisalsi</name>
    <dbReference type="NCBI Taxonomy" id="1096243"/>
    <lineage>
        <taxon>Bacteria</taxon>
        <taxon>Pseudomonadati</taxon>
        <taxon>Pseudomonadota</taxon>
        <taxon>Gammaproteobacteria</taxon>
        <taxon>Alteromonadales</taxon>
        <taxon>Idiomarinaceae</taxon>
        <taxon>Idiomarina</taxon>
    </lineage>
</organism>
<keyword evidence="1" id="KW-0812">Transmembrane</keyword>
<evidence type="ECO:0000313" key="2">
    <source>
        <dbReference type="EMBL" id="RUO68019.1"/>
    </source>
</evidence>
<dbReference type="EMBL" id="PIQA01000001">
    <property type="protein sequence ID" value="RUO68019.1"/>
    <property type="molecule type" value="Genomic_DNA"/>
</dbReference>
<sequence>MKDEMDIKISENEKGEIDVADAIIFYRAAWSKMLNKRSKKSIEQEVYIATKLYNQQAISTIKTADKWPILTKRDYQPSRLNLLYDELSRRSQARNFRITVMISLGLFALSSLSLLIKIYFPDAF</sequence>